<dbReference type="Gene3D" id="1.20.1740.10">
    <property type="entry name" value="Amino acid/polyamine transporter I"/>
    <property type="match status" value="1"/>
</dbReference>
<evidence type="ECO:0000256" key="3">
    <source>
        <dbReference type="ARBA" id="ARBA00022448"/>
    </source>
</evidence>
<dbReference type="FunFam" id="1.20.1740.10:FF:000004">
    <property type="entry name" value="Sodium:alanine symporter family protein"/>
    <property type="match status" value="1"/>
</dbReference>
<feature type="transmembrane region" description="Helical" evidence="9">
    <location>
        <begin position="212"/>
        <end position="234"/>
    </location>
</feature>
<evidence type="ECO:0000256" key="5">
    <source>
        <dbReference type="ARBA" id="ARBA00022692"/>
    </source>
</evidence>
<dbReference type="GO" id="GO:0005886">
    <property type="term" value="C:plasma membrane"/>
    <property type="evidence" value="ECO:0007669"/>
    <property type="project" value="UniProtKB-SubCell"/>
</dbReference>
<evidence type="ECO:0000256" key="2">
    <source>
        <dbReference type="ARBA" id="ARBA00009261"/>
    </source>
</evidence>
<feature type="transmembrane region" description="Helical" evidence="9">
    <location>
        <begin position="64"/>
        <end position="85"/>
    </location>
</feature>
<comment type="subcellular location">
    <subcellularLocation>
        <location evidence="1 9">Cell membrane</location>
        <topology evidence="1 9">Multi-pass membrane protein</topology>
    </subcellularLocation>
</comment>
<evidence type="ECO:0000313" key="10">
    <source>
        <dbReference type="EMBL" id="CBL28543.1"/>
    </source>
</evidence>
<sequence length="466" mass="49573">MDAIMKVNDVVNRFVWGAPVLILLVGTGIYLTVLLGLPQIRYFVAAMKEVFTSARGANEADKSISSFAAMATAMAATVGTGNIAGVSTALHLGGPGALVWMLISAFFGMCTKFAEVTLAVHFRQKDAHGDWRGGTMYILEHGAGQKWLAVIFAIFAFLASFGIGAATQSNSAAEGLSMGFGVNHLYSGIAIAALVGLVIVGGLKSLSMVTTYLVPIMAVFYIITSIVVLVMNAAHIPEAIATVFKLAFENPGETVPGALAGWCVKEAVQKGIARGVFSNEAGMGSAPMVHATANVEHPVQQGFYGIFEVFVDTIVICTMTSLVIMTTGTLTGHPELTGSQLTLQAFENALGMGVGRYVLSVALLLFAFTTILGWYWYAETAVTYLFGVWFKPVMKVLWIAMILLGASGAQLFGSAGNVFLNQIWDISDTLNGLMALPNLVGLLILSLTLRRVVKDYDAKKKRGEVK</sequence>
<evidence type="ECO:0000256" key="7">
    <source>
        <dbReference type="ARBA" id="ARBA00022989"/>
    </source>
</evidence>
<feature type="transmembrane region" description="Helical" evidence="9">
    <location>
        <begin position="147"/>
        <end position="165"/>
    </location>
</feature>
<proteinExistence type="inferred from homology"/>
<dbReference type="AlphaFoldDB" id="A0AB94IXK3"/>
<feature type="transmembrane region" description="Helical" evidence="9">
    <location>
        <begin position="432"/>
        <end position="453"/>
    </location>
</feature>
<keyword evidence="8 9" id="KW-0472">Membrane</keyword>
<keyword evidence="3 9" id="KW-0813">Transport</keyword>
<feature type="transmembrane region" description="Helical" evidence="9">
    <location>
        <begin position="97"/>
        <end position="122"/>
    </location>
</feature>
<evidence type="ECO:0000313" key="11">
    <source>
        <dbReference type="Proteomes" id="UP000008957"/>
    </source>
</evidence>
<dbReference type="InterPro" id="IPR001463">
    <property type="entry name" value="Na/Ala_symport"/>
</dbReference>
<dbReference type="EMBL" id="FP929056">
    <property type="protein sequence ID" value="CBL28543.1"/>
    <property type="molecule type" value="Genomic_DNA"/>
</dbReference>
<comment type="similarity">
    <text evidence="2 9">Belongs to the alanine or glycine:cation symporter (AGCS) (TC 2.A.25) family.</text>
</comment>
<feature type="transmembrane region" description="Helical" evidence="9">
    <location>
        <begin position="20"/>
        <end position="44"/>
    </location>
</feature>
<gene>
    <name evidence="10" type="ORF">SY1_15310</name>
</gene>
<feature type="transmembrane region" description="Helical" evidence="9">
    <location>
        <begin position="397"/>
        <end position="420"/>
    </location>
</feature>
<accession>A0AB94IXK3</accession>
<dbReference type="GO" id="GO:0005283">
    <property type="term" value="F:amino acid:sodium symporter activity"/>
    <property type="evidence" value="ECO:0007669"/>
    <property type="project" value="InterPro"/>
</dbReference>
<evidence type="ECO:0000256" key="8">
    <source>
        <dbReference type="ARBA" id="ARBA00023136"/>
    </source>
</evidence>
<evidence type="ECO:0000256" key="9">
    <source>
        <dbReference type="RuleBase" id="RU363064"/>
    </source>
</evidence>
<dbReference type="PRINTS" id="PR00175">
    <property type="entry name" value="NAALASMPORT"/>
</dbReference>
<feature type="transmembrane region" description="Helical" evidence="9">
    <location>
        <begin position="357"/>
        <end position="377"/>
    </location>
</feature>
<name>A0AB94IXK3_9BACT</name>
<evidence type="ECO:0000256" key="4">
    <source>
        <dbReference type="ARBA" id="ARBA00022475"/>
    </source>
</evidence>
<organism evidence="10 11">
    <name type="scientific">Fretibacterium fastidiosum</name>
    <dbReference type="NCBI Taxonomy" id="651822"/>
    <lineage>
        <taxon>Bacteria</taxon>
        <taxon>Thermotogati</taxon>
        <taxon>Synergistota</taxon>
        <taxon>Synergistia</taxon>
        <taxon>Synergistales</taxon>
        <taxon>Aminobacteriaceae</taxon>
        <taxon>Fretibacterium</taxon>
    </lineage>
</organism>
<evidence type="ECO:0000256" key="6">
    <source>
        <dbReference type="ARBA" id="ARBA00022847"/>
    </source>
</evidence>
<dbReference type="NCBIfam" id="TIGR00835">
    <property type="entry name" value="agcS"/>
    <property type="match status" value="1"/>
</dbReference>
<keyword evidence="5 9" id="KW-0812">Transmembrane</keyword>
<dbReference type="KEGG" id="sbr:SY1_15310"/>
<reference evidence="11" key="1">
    <citation type="submission" date="2010-03" db="EMBL/GenBank/DDBJ databases">
        <title>The genome sequence of Synergistetes sp. SGP1.</title>
        <authorList>
            <consortium name="metaHIT consortium -- http://www.metahit.eu/"/>
            <person name="Pajon A."/>
            <person name="Turner K."/>
            <person name="Parkhill J."/>
            <person name="Wade W."/>
            <person name="Vartoukian S."/>
        </authorList>
    </citation>
    <scope>NUCLEOTIDE SEQUENCE [LARGE SCALE GENOMIC DNA]</scope>
    <source>
        <strain evidence="11">SGP1</strain>
    </source>
</reference>
<dbReference type="Proteomes" id="UP000008957">
    <property type="component" value="Chromosome"/>
</dbReference>
<dbReference type="Pfam" id="PF01235">
    <property type="entry name" value="Na_Ala_symp"/>
    <property type="match status" value="1"/>
</dbReference>
<keyword evidence="11" id="KW-1185">Reference proteome</keyword>
<reference evidence="10 11" key="2">
    <citation type="submission" date="2010-03" db="EMBL/GenBank/DDBJ databases">
        <authorList>
            <person name="Pajon A."/>
        </authorList>
    </citation>
    <scope>NUCLEOTIDE SEQUENCE [LARGE SCALE GENOMIC DNA]</scope>
    <source>
        <strain evidence="10 11">SGP1</strain>
    </source>
</reference>
<keyword evidence="4 9" id="KW-1003">Cell membrane</keyword>
<keyword evidence="7 9" id="KW-1133">Transmembrane helix</keyword>
<protein>
    <submittedName>
        <fullName evidence="10">Amino acid carrier protein</fullName>
    </submittedName>
</protein>
<evidence type="ECO:0000256" key="1">
    <source>
        <dbReference type="ARBA" id="ARBA00004651"/>
    </source>
</evidence>
<feature type="transmembrane region" description="Helical" evidence="9">
    <location>
        <begin position="185"/>
        <end position="203"/>
    </location>
</feature>
<dbReference type="PANTHER" id="PTHR30330:SF3">
    <property type="entry name" value="TRANSCRIPTIONAL REGULATOR, LRP FAMILY"/>
    <property type="match status" value="1"/>
</dbReference>
<dbReference type="PANTHER" id="PTHR30330">
    <property type="entry name" value="AGSS FAMILY TRANSPORTER, SODIUM-ALANINE"/>
    <property type="match status" value="1"/>
</dbReference>
<dbReference type="RefSeq" id="WP_015556690.1">
    <property type="nucleotide sequence ID" value="NC_021038.1"/>
</dbReference>
<keyword evidence="6 9" id="KW-0769">Symport</keyword>